<dbReference type="Gene3D" id="3.40.50.300">
    <property type="entry name" value="P-loop containing nucleotide triphosphate hydrolases"/>
    <property type="match status" value="1"/>
</dbReference>
<gene>
    <name evidence="1" type="ORF">E3O06_07370</name>
</gene>
<dbReference type="InterPro" id="IPR027417">
    <property type="entry name" value="P-loop_NTPase"/>
</dbReference>
<dbReference type="OrthoDB" id="5146246at2"/>
<keyword evidence="2" id="KW-1185">Reference proteome</keyword>
<dbReference type="EMBL" id="SOEY01000015">
    <property type="protein sequence ID" value="TFB74126.1"/>
    <property type="molecule type" value="Genomic_DNA"/>
</dbReference>
<reference evidence="1 2" key="1">
    <citation type="submission" date="2019-03" db="EMBL/GenBank/DDBJ databases">
        <title>Genomics of glacier-inhabiting Cryobacterium strains.</title>
        <authorList>
            <person name="Liu Q."/>
            <person name="Xin Y.-H."/>
        </authorList>
    </citation>
    <scope>NUCLEOTIDE SEQUENCE [LARGE SCALE GENOMIC DNA]</scope>
    <source>
        <strain evidence="1 2">HLT2-23</strain>
    </source>
</reference>
<organism evidence="1 2">
    <name type="scientific">Cryobacterium glaciale</name>
    <dbReference type="NCBI Taxonomy" id="1259145"/>
    <lineage>
        <taxon>Bacteria</taxon>
        <taxon>Bacillati</taxon>
        <taxon>Actinomycetota</taxon>
        <taxon>Actinomycetes</taxon>
        <taxon>Micrococcales</taxon>
        <taxon>Microbacteriaceae</taxon>
        <taxon>Cryobacterium</taxon>
    </lineage>
</organism>
<comment type="caution">
    <text evidence="1">The sequence shown here is derived from an EMBL/GenBank/DDBJ whole genome shotgun (WGS) entry which is preliminary data.</text>
</comment>
<name>A0A4R8UZM1_9MICO</name>
<dbReference type="Proteomes" id="UP000298173">
    <property type="component" value="Unassembled WGS sequence"/>
</dbReference>
<evidence type="ECO:0000313" key="1">
    <source>
        <dbReference type="EMBL" id="TFB74126.1"/>
    </source>
</evidence>
<evidence type="ECO:0000313" key="2">
    <source>
        <dbReference type="Proteomes" id="UP000298173"/>
    </source>
</evidence>
<sequence length="379" mass="41755">MMIDAPTPVLQITPAITRFSRPAAQWLFRRAEGGRLISFENLSKAERIWASAAITDALYWHRREHTSRPGEELRPVLTILDEPETALHRSAEAHTARALVDRARDPRRIIVAATHSPNLLDAGEARIIEVKRGGGTNGASVVRELNLANKEALGELGLMPSDLLRWPRIFLLVEGAHDEALLDAYFGDRLRAARVQILPLRGATKLPGTIDSRVLFDFTGAHLVALVDNQDPEQLRAAWAEALENRASGTLEAATAGLADAILGDADEARFLREWLTAALRTGVESRVTPYSLKAKDIIEYVPVGSLIDTHASWETVRAEHAAALAARNGSPKDFKKWIEATYKVGITPDLLREAARGVDRAPQELERLMKSLEAIAHQ</sequence>
<dbReference type="AlphaFoldDB" id="A0A4R8UZM1"/>
<proteinExistence type="predicted"/>
<accession>A0A4R8UZM1</accession>
<protein>
    <recommendedName>
        <fullName evidence="3">ATP-binding protein</fullName>
    </recommendedName>
</protein>
<evidence type="ECO:0008006" key="3">
    <source>
        <dbReference type="Google" id="ProtNLM"/>
    </source>
</evidence>
<dbReference type="RefSeq" id="WP_134502339.1">
    <property type="nucleotide sequence ID" value="NZ_SOEY01000015.1"/>
</dbReference>
<dbReference type="SUPFAM" id="SSF52540">
    <property type="entry name" value="P-loop containing nucleoside triphosphate hydrolases"/>
    <property type="match status" value="1"/>
</dbReference>